<dbReference type="Gramene" id="PNW82393">
    <property type="protein sequence ID" value="PNW82393"/>
    <property type="gene ID" value="CHLRE_06g278279v5"/>
</dbReference>
<protein>
    <submittedName>
        <fullName evidence="1">Uncharacterized protein</fullName>
    </submittedName>
</protein>
<evidence type="ECO:0000313" key="2">
    <source>
        <dbReference type="Proteomes" id="UP000006906"/>
    </source>
</evidence>
<keyword evidence="2" id="KW-1185">Reference proteome</keyword>
<sequence length="105" mass="10943">MASLDPRLPAGAELRVRIKGVAAYAAALFSIFNPPSHPDKDAVNMATAAFAAERPFTVGELVLTDKGNLELSVKYIKSVQAADPLLRGGATTAASNLDGCAQTTR</sequence>
<reference evidence="1 2" key="1">
    <citation type="journal article" date="2007" name="Science">
        <title>The Chlamydomonas genome reveals the evolution of key animal and plant functions.</title>
        <authorList>
            <person name="Merchant S.S."/>
            <person name="Prochnik S.E."/>
            <person name="Vallon O."/>
            <person name="Harris E.H."/>
            <person name="Karpowicz S.J."/>
            <person name="Witman G.B."/>
            <person name="Terry A."/>
            <person name="Salamov A."/>
            <person name="Fritz-Laylin L.K."/>
            <person name="Marechal-Drouard L."/>
            <person name="Marshall W.F."/>
            <person name="Qu L.H."/>
            <person name="Nelson D.R."/>
            <person name="Sanderfoot A.A."/>
            <person name="Spalding M.H."/>
            <person name="Kapitonov V.V."/>
            <person name="Ren Q."/>
            <person name="Ferris P."/>
            <person name="Lindquist E."/>
            <person name="Shapiro H."/>
            <person name="Lucas S.M."/>
            <person name="Grimwood J."/>
            <person name="Schmutz J."/>
            <person name="Cardol P."/>
            <person name="Cerutti H."/>
            <person name="Chanfreau G."/>
            <person name="Chen C.L."/>
            <person name="Cognat V."/>
            <person name="Croft M.T."/>
            <person name="Dent R."/>
            <person name="Dutcher S."/>
            <person name="Fernandez E."/>
            <person name="Fukuzawa H."/>
            <person name="Gonzalez-Ballester D."/>
            <person name="Gonzalez-Halphen D."/>
            <person name="Hallmann A."/>
            <person name="Hanikenne M."/>
            <person name="Hippler M."/>
            <person name="Inwood W."/>
            <person name="Jabbari K."/>
            <person name="Kalanon M."/>
            <person name="Kuras R."/>
            <person name="Lefebvre P.A."/>
            <person name="Lemaire S.D."/>
            <person name="Lobanov A.V."/>
            <person name="Lohr M."/>
            <person name="Manuell A."/>
            <person name="Meier I."/>
            <person name="Mets L."/>
            <person name="Mittag M."/>
            <person name="Mittelmeier T."/>
            <person name="Moroney J.V."/>
            <person name="Moseley J."/>
            <person name="Napoli C."/>
            <person name="Nedelcu A.M."/>
            <person name="Niyogi K."/>
            <person name="Novoselov S.V."/>
            <person name="Paulsen I.T."/>
            <person name="Pazour G."/>
            <person name="Purton S."/>
            <person name="Ral J.P."/>
            <person name="Riano-Pachon D.M."/>
            <person name="Riekhof W."/>
            <person name="Rymarquis L."/>
            <person name="Schroda M."/>
            <person name="Stern D."/>
            <person name="Umen J."/>
            <person name="Willows R."/>
            <person name="Wilson N."/>
            <person name="Zimmer S.L."/>
            <person name="Allmer J."/>
            <person name="Balk J."/>
            <person name="Bisova K."/>
            <person name="Chen C.J."/>
            <person name="Elias M."/>
            <person name="Gendler K."/>
            <person name="Hauser C."/>
            <person name="Lamb M.R."/>
            <person name="Ledford H."/>
            <person name="Long J.C."/>
            <person name="Minagawa J."/>
            <person name="Page M.D."/>
            <person name="Pan J."/>
            <person name="Pootakham W."/>
            <person name="Roje S."/>
            <person name="Rose A."/>
            <person name="Stahlberg E."/>
            <person name="Terauchi A.M."/>
            <person name="Yang P."/>
            <person name="Ball S."/>
            <person name="Bowler C."/>
            <person name="Dieckmann C.L."/>
            <person name="Gladyshev V.N."/>
            <person name="Green P."/>
            <person name="Jorgensen R."/>
            <person name="Mayfield S."/>
            <person name="Mueller-Roeber B."/>
            <person name="Rajamani S."/>
            <person name="Sayre R.T."/>
            <person name="Brokstein P."/>
            <person name="Dubchak I."/>
            <person name="Goodstein D."/>
            <person name="Hornick L."/>
            <person name="Huang Y.W."/>
            <person name="Jhaveri J."/>
            <person name="Luo Y."/>
            <person name="Martinez D."/>
            <person name="Ngau W.C."/>
            <person name="Otillar B."/>
            <person name="Poliakov A."/>
            <person name="Porter A."/>
            <person name="Szajkowski L."/>
            <person name="Werner G."/>
            <person name="Zhou K."/>
            <person name="Grigoriev I.V."/>
            <person name="Rokhsar D.S."/>
            <person name="Grossman A.R."/>
        </authorList>
    </citation>
    <scope>NUCLEOTIDE SEQUENCE [LARGE SCALE GENOMIC DNA]</scope>
    <source>
        <strain evidence="2">CC-503</strain>
    </source>
</reference>
<organism evidence="1 2">
    <name type="scientific">Chlamydomonas reinhardtii</name>
    <name type="common">Chlamydomonas smithii</name>
    <dbReference type="NCBI Taxonomy" id="3055"/>
    <lineage>
        <taxon>Eukaryota</taxon>
        <taxon>Viridiplantae</taxon>
        <taxon>Chlorophyta</taxon>
        <taxon>core chlorophytes</taxon>
        <taxon>Chlorophyceae</taxon>
        <taxon>CS clade</taxon>
        <taxon>Chlamydomonadales</taxon>
        <taxon>Chlamydomonadaceae</taxon>
        <taxon>Chlamydomonas</taxon>
    </lineage>
</organism>
<dbReference type="RefSeq" id="XP_042923897.1">
    <property type="nucleotide sequence ID" value="XM_043063194.1"/>
</dbReference>
<accession>A0A2K3DPC7</accession>
<dbReference type="Proteomes" id="UP000006906">
    <property type="component" value="Chromosome 6"/>
</dbReference>
<dbReference type="KEGG" id="cre:CHLRE_06g278279v5"/>
<dbReference type="EMBL" id="CM008967">
    <property type="protein sequence ID" value="PNW82393.1"/>
    <property type="molecule type" value="Genomic_DNA"/>
</dbReference>
<name>A0A2K3DPC7_CHLRE</name>
<dbReference type="AlphaFoldDB" id="A0A2K3DPC7"/>
<proteinExistence type="predicted"/>
<gene>
    <name evidence="1" type="ORF">CHLRE_06g278279v5</name>
</gene>
<dbReference type="GeneID" id="66053729"/>
<evidence type="ECO:0000313" key="1">
    <source>
        <dbReference type="EMBL" id="PNW82393.1"/>
    </source>
</evidence>
<dbReference type="PaxDb" id="3055-EDO96162"/>
<dbReference type="InParanoid" id="A0A2K3DPC7"/>